<feature type="compositionally biased region" description="Basic residues" evidence="1">
    <location>
        <begin position="150"/>
        <end position="159"/>
    </location>
</feature>
<feature type="compositionally biased region" description="Low complexity" evidence="1">
    <location>
        <begin position="656"/>
        <end position="675"/>
    </location>
</feature>
<dbReference type="Proteomes" id="UP000481288">
    <property type="component" value="Unassembled WGS sequence"/>
</dbReference>
<feature type="compositionally biased region" description="Low complexity" evidence="1">
    <location>
        <begin position="575"/>
        <end position="588"/>
    </location>
</feature>
<feature type="compositionally biased region" description="Polar residues" evidence="1">
    <location>
        <begin position="637"/>
        <end position="655"/>
    </location>
</feature>
<organism evidence="2 3">
    <name type="scientific">Lachnellula cervina</name>
    <dbReference type="NCBI Taxonomy" id="1316786"/>
    <lineage>
        <taxon>Eukaryota</taxon>
        <taxon>Fungi</taxon>
        <taxon>Dikarya</taxon>
        <taxon>Ascomycota</taxon>
        <taxon>Pezizomycotina</taxon>
        <taxon>Leotiomycetes</taxon>
        <taxon>Helotiales</taxon>
        <taxon>Lachnaceae</taxon>
        <taxon>Lachnellula</taxon>
    </lineage>
</organism>
<feature type="compositionally biased region" description="Basic and acidic residues" evidence="1">
    <location>
        <begin position="491"/>
        <end position="501"/>
    </location>
</feature>
<feature type="compositionally biased region" description="Polar residues" evidence="1">
    <location>
        <begin position="187"/>
        <end position="214"/>
    </location>
</feature>
<keyword evidence="3" id="KW-1185">Reference proteome</keyword>
<feature type="compositionally biased region" description="Polar residues" evidence="1">
    <location>
        <begin position="166"/>
        <end position="178"/>
    </location>
</feature>
<feature type="region of interest" description="Disordered" evidence="1">
    <location>
        <begin position="491"/>
        <end position="606"/>
    </location>
</feature>
<dbReference type="AlphaFoldDB" id="A0A7D8YQQ5"/>
<feature type="region of interest" description="Disordered" evidence="1">
    <location>
        <begin position="1"/>
        <end position="50"/>
    </location>
</feature>
<dbReference type="EMBL" id="QGMG01000062">
    <property type="protein sequence ID" value="TVY58025.1"/>
    <property type="molecule type" value="Genomic_DNA"/>
</dbReference>
<accession>A0A7D8YQQ5</accession>
<evidence type="ECO:0000313" key="2">
    <source>
        <dbReference type="EMBL" id="TVY58025.1"/>
    </source>
</evidence>
<feature type="compositionally biased region" description="Acidic residues" evidence="1">
    <location>
        <begin position="594"/>
        <end position="606"/>
    </location>
</feature>
<feature type="compositionally biased region" description="Low complexity" evidence="1">
    <location>
        <begin position="22"/>
        <end position="34"/>
    </location>
</feature>
<feature type="compositionally biased region" description="Basic and acidic residues" evidence="1">
    <location>
        <begin position="411"/>
        <end position="425"/>
    </location>
</feature>
<feature type="region of interest" description="Disordered" evidence="1">
    <location>
        <begin position="111"/>
        <end position="214"/>
    </location>
</feature>
<evidence type="ECO:0000256" key="1">
    <source>
        <dbReference type="SAM" id="MobiDB-lite"/>
    </source>
</evidence>
<feature type="compositionally biased region" description="Basic and acidic residues" evidence="1">
    <location>
        <begin position="445"/>
        <end position="457"/>
    </location>
</feature>
<feature type="compositionally biased region" description="Polar residues" evidence="1">
    <location>
        <begin position="291"/>
        <end position="308"/>
    </location>
</feature>
<gene>
    <name evidence="2" type="ORF">LCER1_G004747</name>
</gene>
<name>A0A7D8YQQ5_9HELO</name>
<feature type="region of interest" description="Disordered" evidence="1">
    <location>
        <begin position="411"/>
        <end position="478"/>
    </location>
</feature>
<reference evidence="2 3" key="1">
    <citation type="submission" date="2018-05" db="EMBL/GenBank/DDBJ databases">
        <title>Whole genome sequencing for identification of molecular markers to develop diagnostic detection tools for the regulated plant pathogen Lachnellula willkommii.</title>
        <authorList>
            <person name="Giroux E."/>
            <person name="Bilodeau G."/>
        </authorList>
    </citation>
    <scope>NUCLEOTIDE SEQUENCE [LARGE SCALE GENOMIC DNA]</scope>
    <source>
        <strain evidence="2 3">CBS 625.97</strain>
    </source>
</reference>
<feature type="region of interest" description="Disordered" evidence="1">
    <location>
        <begin position="291"/>
        <end position="326"/>
    </location>
</feature>
<sequence length="789" mass="87323">MSWDQQAFSFGNPNAQPPTPTQTPTSAQFPSPTFQTPRNNNSSFEDRGGWTPQFAEEYSVFHSTPGRLTSSQHPSFVEVDIGTPLTNTGQRRPLSSAGDINAEIATHVHHLSPNPNVPLAPVDPSSQLPSSPGIYPPSNARNRFDDSTKKKVTPRRPRKRLEEAFSGQTATPPATASKGSRKLAPKLQTNTMQNDSQEGHYGSSQTPTQQSNVMPFPSTSAEFFYPMSAPATAPAFTNTKPFWDPDTSMGGMDMDFTADDGGMFNTSSHKVTTSFDWGRSNQMFQDTVNIQPSQRLPQQKVTSTASTGKRQRPLAPKISVPEQQQQQLPTSLPPFEFTTSHASEDPFSAVTLDGAVDPGLLFSRHNSVSMPSEFEDVSLLPARPVTSHVPLEPYSHQLREASRDREELLLSRTSRDMRQGRRYERVTMSSPVKGSARPGLQRSVSDTRGKRVQDRVRPRTGRSSPVKNQRPPILTSIPELPAPRARTEVKFTIDAKGRARTETVMIQEEPRTTPGGPSTKSEEFYSSLDDSSSDDEPILIPSRNTSFTAPPPSKGPKLARFETSNRTLNARRHSSSGYSQSESSSQQSLHHDESEAETVMDDDEGLGDATRELRKVMEDRKKSQITKVRNPQHHRYSSNNPRRSSQYASFGSSTNISPTTITDPDGTTPSSSRSGATRCVCNNPDSEGFMIQWLFAISTQILQVISLKALSTDHPYNGSHDFSNTATTDEHSNLSYIFTNLPRIFTKPKMTYAAYVQGSFLDMKIRRGLSQTVITPHHITLHHRLSFVV</sequence>
<feature type="compositionally biased region" description="Polar residues" evidence="1">
    <location>
        <begin position="1"/>
        <end position="11"/>
    </location>
</feature>
<comment type="caution">
    <text evidence="2">The sequence shown here is derived from an EMBL/GenBank/DDBJ whole genome shotgun (WGS) entry which is preliminary data.</text>
</comment>
<evidence type="ECO:0000313" key="3">
    <source>
        <dbReference type="Proteomes" id="UP000481288"/>
    </source>
</evidence>
<feature type="region of interest" description="Disordered" evidence="1">
    <location>
        <begin position="619"/>
        <end position="679"/>
    </location>
</feature>
<protein>
    <submittedName>
        <fullName evidence="2">Uncharacterized protein</fullName>
    </submittedName>
</protein>
<dbReference type="OrthoDB" id="419183at2759"/>
<proteinExistence type="predicted"/>